<organism evidence="1 2">
    <name type="scientific">Trifolium medium</name>
    <dbReference type="NCBI Taxonomy" id="97028"/>
    <lineage>
        <taxon>Eukaryota</taxon>
        <taxon>Viridiplantae</taxon>
        <taxon>Streptophyta</taxon>
        <taxon>Embryophyta</taxon>
        <taxon>Tracheophyta</taxon>
        <taxon>Spermatophyta</taxon>
        <taxon>Magnoliopsida</taxon>
        <taxon>eudicotyledons</taxon>
        <taxon>Gunneridae</taxon>
        <taxon>Pentapetalae</taxon>
        <taxon>rosids</taxon>
        <taxon>fabids</taxon>
        <taxon>Fabales</taxon>
        <taxon>Fabaceae</taxon>
        <taxon>Papilionoideae</taxon>
        <taxon>50 kb inversion clade</taxon>
        <taxon>NPAAA clade</taxon>
        <taxon>Hologalegina</taxon>
        <taxon>IRL clade</taxon>
        <taxon>Trifolieae</taxon>
        <taxon>Trifolium</taxon>
    </lineage>
</organism>
<feature type="non-terminal residue" evidence="1">
    <location>
        <position position="44"/>
    </location>
</feature>
<protein>
    <submittedName>
        <fullName evidence="1">Uncharacterized protein</fullName>
    </submittedName>
</protein>
<dbReference type="EMBL" id="LXQA010574569">
    <property type="protein sequence ID" value="MCI60059.1"/>
    <property type="molecule type" value="Genomic_DNA"/>
</dbReference>
<proteinExistence type="predicted"/>
<dbReference type="Proteomes" id="UP000265520">
    <property type="component" value="Unassembled WGS sequence"/>
</dbReference>
<name>A0A392TFX6_9FABA</name>
<evidence type="ECO:0000313" key="1">
    <source>
        <dbReference type="EMBL" id="MCI60059.1"/>
    </source>
</evidence>
<dbReference type="AlphaFoldDB" id="A0A392TFX6"/>
<sequence length="44" mass="5092">MNEEVRTMKVTMEELEEGIAELELKKAEPCPQINVTDLEGEDLW</sequence>
<evidence type="ECO:0000313" key="2">
    <source>
        <dbReference type="Proteomes" id="UP000265520"/>
    </source>
</evidence>
<accession>A0A392TFX6</accession>
<comment type="caution">
    <text evidence="1">The sequence shown here is derived from an EMBL/GenBank/DDBJ whole genome shotgun (WGS) entry which is preliminary data.</text>
</comment>
<reference evidence="1 2" key="1">
    <citation type="journal article" date="2018" name="Front. Plant Sci.">
        <title>Red Clover (Trifolium pratense) and Zigzag Clover (T. medium) - A Picture of Genomic Similarities and Differences.</title>
        <authorList>
            <person name="Dluhosova J."/>
            <person name="Istvanek J."/>
            <person name="Nedelnik J."/>
            <person name="Repkova J."/>
        </authorList>
    </citation>
    <scope>NUCLEOTIDE SEQUENCE [LARGE SCALE GENOMIC DNA]</scope>
    <source>
        <strain evidence="2">cv. 10/8</strain>
        <tissue evidence="1">Leaf</tissue>
    </source>
</reference>
<keyword evidence="2" id="KW-1185">Reference proteome</keyword>